<dbReference type="RefSeq" id="XP_037490843.1">
    <property type="nucleotide sequence ID" value="XM_037634796.1"/>
</dbReference>
<evidence type="ECO:0000256" key="1">
    <source>
        <dbReference type="SAM" id="MobiDB-lite"/>
    </source>
</evidence>
<organism evidence="2 3">
    <name type="scientific">Plasmodium vinckei vinckei</name>
    <dbReference type="NCBI Taxonomy" id="54757"/>
    <lineage>
        <taxon>Eukaryota</taxon>
        <taxon>Sar</taxon>
        <taxon>Alveolata</taxon>
        <taxon>Apicomplexa</taxon>
        <taxon>Aconoidasida</taxon>
        <taxon>Haemosporida</taxon>
        <taxon>Plasmodiidae</taxon>
        <taxon>Plasmodium</taxon>
        <taxon>Plasmodium (Vinckeia)</taxon>
    </lineage>
</organism>
<gene>
    <name evidence="2" type="ORF">PVVCY_1306100</name>
</gene>
<dbReference type="EMBL" id="LR215069">
    <property type="protein sequence ID" value="VEV58669.1"/>
    <property type="molecule type" value="Genomic_DNA"/>
</dbReference>
<feature type="region of interest" description="Disordered" evidence="1">
    <location>
        <begin position="163"/>
        <end position="183"/>
    </location>
</feature>
<dbReference type="Proteomes" id="UP000290582">
    <property type="component" value="Chromosome PVVCY_13"/>
</dbReference>
<reference evidence="2 3" key="1">
    <citation type="submission" date="2019-01" db="EMBL/GenBank/DDBJ databases">
        <authorList>
            <person name="Ramaprasad A."/>
        </authorList>
    </citation>
    <scope>NUCLEOTIDE SEQUENCE [LARGE SCALE GENOMIC DNA]</scope>
</reference>
<protein>
    <recommendedName>
        <fullName evidence="4">RING-type domain-containing protein</fullName>
    </recommendedName>
</protein>
<dbReference type="VEuPathDB" id="PlasmoDB:PVVCY_1306100"/>
<evidence type="ECO:0000313" key="2">
    <source>
        <dbReference type="EMBL" id="VEV58669.1"/>
    </source>
</evidence>
<sequence length="337" mass="39800">MEKTDHIKKKYNKYYDIKLEKFKKNAFEIIEYKDKIIRMLCAILEVQGVTTVNIKEFVSSTTDQIKDHLLENSEYELKSNKKKTSSRKRTLINIPEFKKSKRNKELNIFSTPIKKDEESYKEKHLSDSVLSSYKLSLNDKTSENKIMKNTNSRSLFVREDIEQDRVQSETEEDSFVSSDNVNNDEYDQNVHKKPIENGKNPELKFEDDYKTSVRKEVSSSNILSKNKDIYTEECQLCLMPNTESLHGNFPPVFYKLSCDHIFHLMCVYETVIRRECRKVIENMFKCVKNNTCCICHTELSEEDKSEIINKVKHEKKENDKKSKLLFKAMKLQEESKD</sequence>
<dbReference type="GeneID" id="19958803"/>
<name>A0A449BZD2_PLAVN</name>
<accession>A0A449BZD2</accession>
<evidence type="ECO:0008006" key="4">
    <source>
        <dbReference type="Google" id="ProtNLM"/>
    </source>
</evidence>
<dbReference type="KEGG" id="pvv:PVVCY_1306100"/>
<proteinExistence type="predicted"/>
<dbReference type="OrthoDB" id="371074at2759"/>
<dbReference type="AlphaFoldDB" id="A0A449BZD2"/>
<evidence type="ECO:0000313" key="3">
    <source>
        <dbReference type="Proteomes" id="UP000290582"/>
    </source>
</evidence>